<dbReference type="PANTHER" id="PTHR48081:SF8">
    <property type="entry name" value="ALPHA_BETA HYDROLASE FOLD-3 DOMAIN-CONTAINING PROTEIN-RELATED"/>
    <property type="match status" value="1"/>
</dbReference>
<evidence type="ECO:0000313" key="4">
    <source>
        <dbReference type="Proteomes" id="UP000232453"/>
    </source>
</evidence>
<dbReference type="Gene3D" id="3.40.50.1820">
    <property type="entry name" value="alpha/beta hydrolase"/>
    <property type="match status" value="1"/>
</dbReference>
<dbReference type="PANTHER" id="PTHR48081">
    <property type="entry name" value="AB HYDROLASE SUPERFAMILY PROTEIN C4A8.06C"/>
    <property type="match status" value="1"/>
</dbReference>
<sequence>MCEVGPHRQDRVVSTDRIAAELRRPLRWVPPIPLHRPRLLRLLQRLSRRGRPATVDGVRSTTHAGPPLLRVHVPDHRTTPAALLWFHGGGLVLGSPMIDDVRCGELAADLGIVVVSVDYRLAPGDPFPAALDDCHAGWTWLRDAAGRLEVDPARIAVGGASAGGCLAAALVQRLHDEGGPQPVAQWLVYPMLDDRTAARRELDRPPHRVWNNRNNEVGWRAYLGRPPGTGEPAPYAVPARRADLSGLPPAWIGVGDVDLFHDEDITYARRLREAGVPVELDVVPGAPHGFDGWGKGVAIADDFTGRSVAWLRRALGS</sequence>
<comment type="caution">
    <text evidence="3">The sequence shown here is derived from an EMBL/GenBank/DDBJ whole genome shotgun (WGS) entry which is preliminary data.</text>
</comment>
<dbReference type="SUPFAM" id="SSF53474">
    <property type="entry name" value="alpha/beta-Hydrolases"/>
    <property type="match status" value="1"/>
</dbReference>
<evidence type="ECO:0000256" key="1">
    <source>
        <dbReference type="ARBA" id="ARBA00022801"/>
    </source>
</evidence>
<dbReference type="AlphaFoldDB" id="A0AA44UQ06"/>
<proteinExistence type="predicted"/>
<feature type="domain" description="Alpha/beta hydrolase fold-3" evidence="2">
    <location>
        <begin position="83"/>
        <end position="290"/>
    </location>
</feature>
<dbReference type="Proteomes" id="UP000232453">
    <property type="component" value="Unassembled WGS sequence"/>
</dbReference>
<name>A0AA44UQ06_PSEA5</name>
<keyword evidence="1" id="KW-0378">Hydrolase</keyword>
<dbReference type="InterPro" id="IPR029058">
    <property type="entry name" value="AB_hydrolase_fold"/>
</dbReference>
<evidence type="ECO:0000259" key="2">
    <source>
        <dbReference type="Pfam" id="PF07859"/>
    </source>
</evidence>
<dbReference type="InterPro" id="IPR013094">
    <property type="entry name" value="AB_hydrolase_3"/>
</dbReference>
<accession>A0AA44UQ06</accession>
<evidence type="ECO:0000313" key="3">
    <source>
        <dbReference type="EMBL" id="PKB31395.1"/>
    </source>
</evidence>
<dbReference type="Pfam" id="PF07859">
    <property type="entry name" value="Abhydrolase_3"/>
    <property type="match status" value="1"/>
</dbReference>
<dbReference type="GO" id="GO:0016787">
    <property type="term" value="F:hydrolase activity"/>
    <property type="evidence" value="ECO:0007669"/>
    <property type="project" value="UniProtKB-KW"/>
</dbReference>
<gene>
    <name evidence="3" type="ORF">ATL51_3083</name>
</gene>
<protein>
    <submittedName>
        <fullName evidence="3">Acetyl esterase/lipase</fullName>
    </submittedName>
</protein>
<dbReference type="InterPro" id="IPR050300">
    <property type="entry name" value="GDXG_lipolytic_enzyme"/>
</dbReference>
<reference evidence="3 4" key="1">
    <citation type="submission" date="2017-11" db="EMBL/GenBank/DDBJ databases">
        <title>Sequencing the genomes of 1000 actinobacteria strains.</title>
        <authorList>
            <person name="Klenk H.-P."/>
        </authorList>
    </citation>
    <scope>NUCLEOTIDE SEQUENCE [LARGE SCALE GENOMIC DNA]</scope>
    <source>
        <strain evidence="3 4">DSM 44104</strain>
    </source>
</reference>
<organism evidence="3 4">
    <name type="scientific">Pseudonocardia alni</name>
    <name type="common">Amycolata alni</name>
    <dbReference type="NCBI Taxonomy" id="33907"/>
    <lineage>
        <taxon>Bacteria</taxon>
        <taxon>Bacillati</taxon>
        <taxon>Actinomycetota</taxon>
        <taxon>Actinomycetes</taxon>
        <taxon>Pseudonocardiales</taxon>
        <taxon>Pseudonocardiaceae</taxon>
        <taxon>Pseudonocardia</taxon>
    </lineage>
</organism>
<dbReference type="EMBL" id="PHUJ01000003">
    <property type="protein sequence ID" value="PKB31395.1"/>
    <property type="molecule type" value="Genomic_DNA"/>
</dbReference>